<feature type="transmembrane region" description="Helical" evidence="2">
    <location>
        <begin position="60"/>
        <end position="81"/>
    </location>
</feature>
<evidence type="ECO:0000313" key="5">
    <source>
        <dbReference type="Proteomes" id="UP000316079"/>
    </source>
</evidence>
<dbReference type="PROSITE" id="PS50026">
    <property type="entry name" value="EGF_3"/>
    <property type="match status" value="1"/>
</dbReference>
<reference evidence="4 5" key="1">
    <citation type="journal article" date="2019" name="Sci. Data">
        <title>Hybrid genome assembly and annotation of Danionella translucida.</title>
        <authorList>
            <person name="Kadobianskyi M."/>
            <person name="Schulze L."/>
            <person name="Schuelke M."/>
            <person name="Judkewitz B."/>
        </authorList>
    </citation>
    <scope>NUCLEOTIDE SEQUENCE [LARGE SCALE GENOMIC DNA]</scope>
    <source>
        <strain evidence="4 5">Bolton</strain>
    </source>
</reference>
<keyword evidence="2" id="KW-0472">Membrane</keyword>
<keyword evidence="5" id="KW-1185">Reference proteome</keyword>
<keyword evidence="2" id="KW-1133">Transmembrane helix</keyword>
<dbReference type="PROSITE" id="PS01186">
    <property type="entry name" value="EGF_2"/>
    <property type="match status" value="1"/>
</dbReference>
<sequence length="89" mass="9652">MSTISLSSNHGVSALLDSCDVTCQYGSCVLVNEEPVCECMLGYTGETCHETINEALNVPLTLGVLAIILGSIVLFFTIAFVRRKQKVKR</sequence>
<dbReference type="Gene3D" id="2.10.25.10">
    <property type="entry name" value="Laminin"/>
    <property type="match status" value="1"/>
</dbReference>
<evidence type="ECO:0000259" key="3">
    <source>
        <dbReference type="PROSITE" id="PS50026"/>
    </source>
</evidence>
<dbReference type="AlphaFoldDB" id="A0A553RP17"/>
<evidence type="ECO:0000256" key="2">
    <source>
        <dbReference type="SAM" id="Phobius"/>
    </source>
</evidence>
<dbReference type="InterPro" id="IPR000742">
    <property type="entry name" value="EGF"/>
</dbReference>
<proteinExistence type="predicted"/>
<evidence type="ECO:0000256" key="1">
    <source>
        <dbReference type="PROSITE-ProRule" id="PRU00076"/>
    </source>
</evidence>
<accession>A0A553RP17</accession>
<dbReference type="PROSITE" id="PS00022">
    <property type="entry name" value="EGF_1"/>
    <property type="match status" value="1"/>
</dbReference>
<keyword evidence="1" id="KW-1015">Disulfide bond</keyword>
<evidence type="ECO:0000313" key="4">
    <source>
        <dbReference type="EMBL" id="TRZ03929.1"/>
    </source>
</evidence>
<organism evidence="4 5">
    <name type="scientific">Danionella cerebrum</name>
    <dbReference type="NCBI Taxonomy" id="2873325"/>
    <lineage>
        <taxon>Eukaryota</taxon>
        <taxon>Metazoa</taxon>
        <taxon>Chordata</taxon>
        <taxon>Craniata</taxon>
        <taxon>Vertebrata</taxon>
        <taxon>Euteleostomi</taxon>
        <taxon>Actinopterygii</taxon>
        <taxon>Neopterygii</taxon>
        <taxon>Teleostei</taxon>
        <taxon>Ostariophysi</taxon>
        <taxon>Cypriniformes</taxon>
        <taxon>Danionidae</taxon>
        <taxon>Danioninae</taxon>
        <taxon>Danionella</taxon>
    </lineage>
</organism>
<dbReference type="EMBL" id="SRMA01002830">
    <property type="protein sequence ID" value="TRZ03929.1"/>
    <property type="molecule type" value="Genomic_DNA"/>
</dbReference>
<gene>
    <name evidence="4" type="ORF">DNTS_015537</name>
</gene>
<feature type="domain" description="EGF-like" evidence="3">
    <location>
        <begin position="15"/>
        <end position="49"/>
    </location>
</feature>
<dbReference type="OrthoDB" id="283575at2759"/>
<comment type="caution">
    <text evidence="4">The sequence shown here is derived from an EMBL/GenBank/DDBJ whole genome shotgun (WGS) entry which is preliminary data.</text>
</comment>
<dbReference type="Proteomes" id="UP000316079">
    <property type="component" value="Unassembled WGS sequence"/>
</dbReference>
<name>A0A553RP17_9TELE</name>
<feature type="non-terminal residue" evidence="4">
    <location>
        <position position="89"/>
    </location>
</feature>
<dbReference type="SUPFAM" id="SSF57196">
    <property type="entry name" value="EGF/Laminin"/>
    <property type="match status" value="1"/>
</dbReference>
<keyword evidence="2" id="KW-0812">Transmembrane</keyword>
<feature type="disulfide bond" evidence="1">
    <location>
        <begin position="39"/>
        <end position="48"/>
    </location>
</feature>
<protein>
    <recommendedName>
        <fullName evidence="3">EGF-like domain-containing protein</fullName>
    </recommendedName>
</protein>
<keyword evidence="1" id="KW-0245">EGF-like domain</keyword>
<comment type="caution">
    <text evidence="1">Lacks conserved residue(s) required for the propagation of feature annotation.</text>
</comment>